<dbReference type="AlphaFoldDB" id="A0A1H0LVY8"/>
<dbReference type="Proteomes" id="UP000199077">
    <property type="component" value="Chromosome I"/>
</dbReference>
<proteinExistence type="predicted"/>
<sequence length="80" mass="8674">MVSVRLTPAELDQVQEAAGREGMTVAAFMRERALEGGGYTCVAVANRLNRDVHNATIDIQKISILPGTVTMYTGRSLVDH</sequence>
<evidence type="ECO:0000313" key="1">
    <source>
        <dbReference type="EMBL" id="SDO72347.1"/>
    </source>
</evidence>
<protein>
    <submittedName>
        <fullName evidence="1">Uncharacterized protein</fullName>
    </submittedName>
</protein>
<name>A0A1H0LVY8_9MICO</name>
<reference evidence="2" key="1">
    <citation type="submission" date="2016-10" db="EMBL/GenBank/DDBJ databases">
        <authorList>
            <person name="Varghese N."/>
            <person name="Submissions S."/>
        </authorList>
    </citation>
    <scope>NUCLEOTIDE SEQUENCE [LARGE SCALE GENOMIC DNA]</scope>
    <source>
        <strain evidence="2">DSM 22329</strain>
    </source>
</reference>
<dbReference type="Pfam" id="PF21983">
    <property type="entry name" value="NikA-like"/>
    <property type="match status" value="1"/>
</dbReference>
<gene>
    <name evidence="1" type="ORF">SAMN04489867_0416</name>
</gene>
<organism evidence="1 2">
    <name type="scientific">Pedococcus dokdonensis</name>
    <dbReference type="NCBI Taxonomy" id="443156"/>
    <lineage>
        <taxon>Bacteria</taxon>
        <taxon>Bacillati</taxon>
        <taxon>Actinomycetota</taxon>
        <taxon>Actinomycetes</taxon>
        <taxon>Micrococcales</taxon>
        <taxon>Intrasporangiaceae</taxon>
        <taxon>Pedococcus</taxon>
    </lineage>
</organism>
<keyword evidence="2" id="KW-1185">Reference proteome</keyword>
<dbReference type="InterPro" id="IPR053842">
    <property type="entry name" value="NikA-like"/>
</dbReference>
<dbReference type="EMBL" id="LT629711">
    <property type="protein sequence ID" value="SDO72347.1"/>
    <property type="molecule type" value="Genomic_DNA"/>
</dbReference>
<evidence type="ECO:0000313" key="2">
    <source>
        <dbReference type="Proteomes" id="UP000199077"/>
    </source>
</evidence>
<accession>A0A1H0LVY8</accession>